<gene>
    <name evidence="1" type="ORF">BDR25DRAFT_371009</name>
</gene>
<name>A0ACB6RCV6_9PLEO</name>
<comment type="caution">
    <text evidence="1">The sequence shown here is derived from an EMBL/GenBank/DDBJ whole genome shotgun (WGS) entry which is preliminary data.</text>
</comment>
<evidence type="ECO:0000313" key="2">
    <source>
        <dbReference type="Proteomes" id="UP000799755"/>
    </source>
</evidence>
<dbReference type="EMBL" id="MU003493">
    <property type="protein sequence ID" value="KAF2477074.1"/>
    <property type="molecule type" value="Genomic_DNA"/>
</dbReference>
<reference evidence="1" key="1">
    <citation type="journal article" date="2020" name="Stud. Mycol.">
        <title>101 Dothideomycetes genomes: a test case for predicting lifestyles and emergence of pathogens.</title>
        <authorList>
            <person name="Haridas S."/>
            <person name="Albert R."/>
            <person name="Binder M."/>
            <person name="Bloem J."/>
            <person name="Labutti K."/>
            <person name="Salamov A."/>
            <person name="Andreopoulos B."/>
            <person name="Baker S."/>
            <person name="Barry K."/>
            <person name="Bills G."/>
            <person name="Bluhm B."/>
            <person name="Cannon C."/>
            <person name="Castanera R."/>
            <person name="Culley D."/>
            <person name="Daum C."/>
            <person name="Ezra D."/>
            <person name="Gonzalez J."/>
            <person name="Henrissat B."/>
            <person name="Kuo A."/>
            <person name="Liang C."/>
            <person name="Lipzen A."/>
            <person name="Lutzoni F."/>
            <person name="Magnuson J."/>
            <person name="Mondo S."/>
            <person name="Nolan M."/>
            <person name="Ohm R."/>
            <person name="Pangilinan J."/>
            <person name="Park H.-J."/>
            <person name="Ramirez L."/>
            <person name="Alfaro M."/>
            <person name="Sun H."/>
            <person name="Tritt A."/>
            <person name="Yoshinaga Y."/>
            <person name="Zwiers L.-H."/>
            <person name="Turgeon B."/>
            <person name="Goodwin S."/>
            <person name="Spatafora J."/>
            <person name="Crous P."/>
            <person name="Grigoriev I."/>
        </authorList>
    </citation>
    <scope>NUCLEOTIDE SEQUENCE</scope>
    <source>
        <strain evidence="1">ATCC 200398</strain>
    </source>
</reference>
<proteinExistence type="predicted"/>
<evidence type="ECO:0000313" key="1">
    <source>
        <dbReference type="EMBL" id="KAF2477074.1"/>
    </source>
</evidence>
<organism evidence="1 2">
    <name type="scientific">Lindgomyces ingoldianus</name>
    <dbReference type="NCBI Taxonomy" id="673940"/>
    <lineage>
        <taxon>Eukaryota</taxon>
        <taxon>Fungi</taxon>
        <taxon>Dikarya</taxon>
        <taxon>Ascomycota</taxon>
        <taxon>Pezizomycotina</taxon>
        <taxon>Dothideomycetes</taxon>
        <taxon>Pleosporomycetidae</taxon>
        <taxon>Pleosporales</taxon>
        <taxon>Lindgomycetaceae</taxon>
        <taxon>Lindgomyces</taxon>
    </lineage>
</organism>
<dbReference type="Proteomes" id="UP000799755">
    <property type="component" value="Unassembled WGS sequence"/>
</dbReference>
<accession>A0ACB6RCV6</accession>
<sequence length="419" mass="46988">MPTYRGINIDLHSQFDINTLPEYYPKPQDYYTNLGISATVPRLVEEETSTCSVYIPVLPSSQFWIGYSILPPVPEDQHFLFKLYINNVHIVSWSCGREEKWKGKTMFGLYERGEGEDGKKRIEKRALCFTAVDRQDGEWKDVVDPFDPDARVEIQVFRASGRKRIPRETKEFARNTGAHGRGIELVNAGRASGDHPKRFYKFALIDPVDRPFVAFRFFYRTWEQIRDLGLLGESDESEQSLVQLDGQKDGMGSSQMFVPMEGEVDVNETDGVRRTRSNGVTDPLNVGHYIPTGAPGSDDGSRKRHSGAGTPPHFYSRLSVPPSVRLSPPKPSANIAWIPRKSESTTSTSYRPHPAYPVEDWTVRTPSPVKSIREGISTPPLGRRRGLTASGLMSVVSNALKRRGTPSSEYSTDAGSRMG</sequence>
<protein>
    <submittedName>
        <fullName evidence="1">Uncharacterized protein</fullName>
    </submittedName>
</protein>
<keyword evidence="2" id="KW-1185">Reference proteome</keyword>